<feature type="region of interest" description="Disordered" evidence="1">
    <location>
        <begin position="252"/>
        <end position="373"/>
    </location>
</feature>
<sequence>MPRRGSTAKSSPKGPIPPHLLRNGGGRGGSITARGRGGSGINGRGRGGGGINGRGRGGGGGNASPFAHAHGYSLAEEARNTAHNRRGVFGRDAQLRYKPVDFVSAGFMDPLKLLEVTRPASAERQAFDIEHDIVAAAAPNGPTSPATDAIEGQRGPEPVNLLSKESASPPPATLPSTDEQPPSDEQHQEPESDLGWDSSEEIILFKGRDASRQPPKSTIPKPNDREGTAGSMEMHEINVQLKVVQETIRTESPRVQPMVNAPAADYIPLNSSSKRRQASRKPRHGRTPDADDEEAAMIADYIANMKNDEEQDEEDAGDGSAGIGSHAFHVLRDIGGTDSDAVPDQVTSEDGVSEGSDGEIDDDERLARMLAKQEELGLGGDDVLLLDGTDQDEGWTMAPKGTPRRKKKGGSMKDKMIQQRGQFPSATQMADAFDDLDLMDWHRPSLNNFKNGPKTFDVSDSELEEAMQMAWKKDRLKKAEKKKAREELRSQGLLGKNVNPDDLRVKYRGGMSLDDLANEMEVFLLGFQEQSVPPSNERMAPLILPPFDKTARKTVHSVANKFKIKSQSAGKGKDRYPILYRSKATLPFDQDVFDRTFARIKQTWFPRVDVDDEVVRQSRILKRAEVRDGQSRRGKNTLTLREGDVVGQHAAELGAENKGRAMLEKMGWSKGMALGTGENKGIIVPITHVVKKTKAGLGDA</sequence>
<organism evidence="4 5">
    <name type="scientific">Anthostomella pinea</name>
    <dbReference type="NCBI Taxonomy" id="933095"/>
    <lineage>
        <taxon>Eukaryota</taxon>
        <taxon>Fungi</taxon>
        <taxon>Dikarya</taxon>
        <taxon>Ascomycota</taxon>
        <taxon>Pezizomycotina</taxon>
        <taxon>Sordariomycetes</taxon>
        <taxon>Xylariomycetidae</taxon>
        <taxon>Xylariales</taxon>
        <taxon>Xylariaceae</taxon>
        <taxon>Anthostomella</taxon>
    </lineage>
</organism>
<dbReference type="SMART" id="SM00443">
    <property type="entry name" value="G_patch"/>
    <property type="match status" value="1"/>
</dbReference>
<proteinExistence type="predicted"/>
<evidence type="ECO:0000259" key="3">
    <source>
        <dbReference type="PROSITE" id="PS51061"/>
    </source>
</evidence>
<evidence type="ECO:0000256" key="1">
    <source>
        <dbReference type="SAM" id="MobiDB-lite"/>
    </source>
</evidence>
<feature type="region of interest" description="Disordered" evidence="1">
    <location>
        <begin position="137"/>
        <end position="235"/>
    </location>
</feature>
<dbReference type="Proteomes" id="UP001295740">
    <property type="component" value="Unassembled WGS sequence"/>
</dbReference>
<keyword evidence="5" id="KW-1185">Reference proteome</keyword>
<dbReference type="EMBL" id="CAUWAG010000012">
    <property type="protein sequence ID" value="CAJ2508794.1"/>
    <property type="molecule type" value="Genomic_DNA"/>
</dbReference>
<dbReference type="PROSITE" id="PS51061">
    <property type="entry name" value="R3H"/>
    <property type="match status" value="1"/>
</dbReference>
<feature type="compositionally biased region" description="Acidic residues" evidence="1">
    <location>
        <begin position="191"/>
        <end position="200"/>
    </location>
</feature>
<dbReference type="PANTHER" id="PTHR14195">
    <property type="entry name" value="G PATCH DOMAIN CONTAINING PROTEIN 2"/>
    <property type="match status" value="1"/>
</dbReference>
<dbReference type="InterPro" id="IPR001374">
    <property type="entry name" value="R3H_dom"/>
</dbReference>
<dbReference type="InterPro" id="IPR036867">
    <property type="entry name" value="R3H_dom_sf"/>
</dbReference>
<dbReference type="Gene3D" id="3.30.1370.50">
    <property type="entry name" value="R3H-like domain"/>
    <property type="match status" value="1"/>
</dbReference>
<dbReference type="AlphaFoldDB" id="A0AAI8YL71"/>
<name>A0AAI8YL71_9PEZI</name>
<dbReference type="SUPFAM" id="SSF82708">
    <property type="entry name" value="R3H domain"/>
    <property type="match status" value="1"/>
</dbReference>
<protein>
    <submittedName>
        <fullName evidence="4">Uu.00g138200.m01.CDS01</fullName>
    </submittedName>
</protein>
<feature type="region of interest" description="Disordered" evidence="1">
    <location>
        <begin position="389"/>
        <end position="414"/>
    </location>
</feature>
<feature type="domain" description="G-patch" evidence="2">
    <location>
        <begin position="655"/>
        <end position="700"/>
    </location>
</feature>
<evidence type="ECO:0000313" key="4">
    <source>
        <dbReference type="EMBL" id="CAJ2508794.1"/>
    </source>
</evidence>
<dbReference type="GO" id="GO:0003676">
    <property type="term" value="F:nucleic acid binding"/>
    <property type="evidence" value="ECO:0007669"/>
    <property type="project" value="UniProtKB-UniRule"/>
</dbReference>
<feature type="compositionally biased region" description="Basic residues" evidence="1">
    <location>
        <begin position="273"/>
        <end position="285"/>
    </location>
</feature>
<dbReference type="Pfam" id="PF01585">
    <property type="entry name" value="G-patch"/>
    <property type="match status" value="1"/>
</dbReference>
<dbReference type="InterPro" id="IPR000467">
    <property type="entry name" value="G_patch_dom"/>
</dbReference>
<feature type="compositionally biased region" description="Gly residues" evidence="1">
    <location>
        <begin position="23"/>
        <end position="62"/>
    </location>
</feature>
<evidence type="ECO:0000259" key="2">
    <source>
        <dbReference type="PROSITE" id="PS50174"/>
    </source>
</evidence>
<feature type="region of interest" description="Disordered" evidence="1">
    <location>
        <begin position="1"/>
        <end position="67"/>
    </location>
</feature>
<reference evidence="4" key="1">
    <citation type="submission" date="2023-10" db="EMBL/GenBank/DDBJ databases">
        <authorList>
            <person name="Hackl T."/>
        </authorList>
    </citation>
    <scope>NUCLEOTIDE SEQUENCE</scope>
</reference>
<dbReference type="InterPro" id="IPR051189">
    <property type="entry name" value="Splicing_assoc_domain"/>
</dbReference>
<comment type="caution">
    <text evidence="4">The sequence shown here is derived from an EMBL/GenBank/DDBJ whole genome shotgun (WGS) entry which is preliminary data.</text>
</comment>
<dbReference type="PROSITE" id="PS50174">
    <property type="entry name" value="G_PATCH"/>
    <property type="match status" value="1"/>
</dbReference>
<evidence type="ECO:0000313" key="5">
    <source>
        <dbReference type="Proteomes" id="UP001295740"/>
    </source>
</evidence>
<accession>A0AAI8YL71</accession>
<gene>
    <name evidence="4" type="ORF">KHLLAP_LOCUS9262</name>
</gene>
<dbReference type="Pfam" id="PF01424">
    <property type="entry name" value="R3H"/>
    <property type="match status" value="1"/>
</dbReference>
<feature type="domain" description="R3H" evidence="3">
    <location>
        <begin position="514"/>
        <end position="583"/>
    </location>
</feature>